<evidence type="ECO:0000313" key="1">
    <source>
        <dbReference type="EMBL" id="PRC92066.1"/>
    </source>
</evidence>
<evidence type="ECO:0000313" key="2">
    <source>
        <dbReference type="Proteomes" id="UP000237839"/>
    </source>
</evidence>
<dbReference type="SUPFAM" id="SSF52172">
    <property type="entry name" value="CheY-like"/>
    <property type="match status" value="1"/>
</dbReference>
<gene>
    <name evidence="1" type="ORF">S2091_3201</name>
</gene>
<dbReference type="Proteomes" id="UP000237839">
    <property type="component" value="Unassembled WGS sequence"/>
</dbReference>
<accession>A0A2S9GWM8</accession>
<keyword evidence="2" id="KW-1185">Reference proteome</keyword>
<reference evidence="1 2" key="1">
    <citation type="submission" date="2018-02" db="EMBL/GenBank/DDBJ databases">
        <title>Solimicrobium silvestre gen. nov., sp. nov., isolated from alpine forest soil.</title>
        <authorList>
            <person name="Margesin R."/>
            <person name="Albuquerque L."/>
            <person name="Zhang D.-C."/>
            <person name="Froufe H.J.C."/>
            <person name="Severino R."/>
            <person name="Roxo I."/>
            <person name="Egas C."/>
            <person name="Da Costa M.S."/>
        </authorList>
    </citation>
    <scope>NUCLEOTIDE SEQUENCE [LARGE SCALE GENOMIC DNA]</scope>
    <source>
        <strain evidence="1 2">S20-91</strain>
    </source>
</reference>
<dbReference type="Gene3D" id="3.40.50.2300">
    <property type="match status" value="1"/>
</dbReference>
<dbReference type="EMBL" id="PUGF01000016">
    <property type="protein sequence ID" value="PRC92066.1"/>
    <property type="molecule type" value="Genomic_DNA"/>
</dbReference>
<name>A0A2S9GWM8_9BURK</name>
<sequence>MHIASKINSPTTLFKADYSAPLLNSTMTLMLTKTLKHHLSAQLDDEFINFLDDEEDEIDLRDIKPWQILVTDDDQTVHDSTVLALNGVMIQGRPLEFLHAFSAREGRDVLLANPETAVILLDVVMETIDAGLCLVDTIRGELQRQDLRIVIRSGQPGGVHTSHESYRSSVDAFTIKSKITRSGLIDVLEEVLIIPPPASHQISD</sequence>
<protein>
    <recommendedName>
        <fullName evidence="3">Response regulator receiver domain</fullName>
    </recommendedName>
</protein>
<evidence type="ECO:0008006" key="3">
    <source>
        <dbReference type="Google" id="ProtNLM"/>
    </source>
</evidence>
<proteinExistence type="predicted"/>
<organism evidence="1 2">
    <name type="scientific">Solimicrobium silvestre</name>
    <dbReference type="NCBI Taxonomy" id="2099400"/>
    <lineage>
        <taxon>Bacteria</taxon>
        <taxon>Pseudomonadati</taxon>
        <taxon>Pseudomonadota</taxon>
        <taxon>Betaproteobacteria</taxon>
        <taxon>Burkholderiales</taxon>
        <taxon>Oxalobacteraceae</taxon>
        <taxon>Solimicrobium</taxon>
    </lineage>
</organism>
<dbReference type="InterPro" id="IPR011006">
    <property type="entry name" value="CheY-like_superfamily"/>
</dbReference>
<comment type="caution">
    <text evidence="1">The sequence shown here is derived from an EMBL/GenBank/DDBJ whole genome shotgun (WGS) entry which is preliminary data.</text>
</comment>
<dbReference type="AlphaFoldDB" id="A0A2S9GWM8"/>